<dbReference type="Proteomes" id="UP000251047">
    <property type="component" value="Unassembled WGS sequence"/>
</dbReference>
<keyword evidence="1" id="KW-1133">Transmembrane helix</keyword>
<gene>
    <name evidence="2" type="ORF">CWC39_09350</name>
</gene>
<organism evidence="2 3">
    <name type="scientific">Corynebacterium heidelbergense</name>
    <dbReference type="NCBI Taxonomy" id="2055947"/>
    <lineage>
        <taxon>Bacteria</taxon>
        <taxon>Bacillati</taxon>
        <taxon>Actinomycetota</taxon>
        <taxon>Actinomycetes</taxon>
        <taxon>Mycobacteriales</taxon>
        <taxon>Corynebacteriaceae</taxon>
        <taxon>Corynebacterium</taxon>
    </lineage>
</organism>
<dbReference type="EMBL" id="PHQP01000096">
    <property type="protein sequence ID" value="RAV33269.1"/>
    <property type="molecule type" value="Genomic_DNA"/>
</dbReference>
<evidence type="ECO:0000313" key="2">
    <source>
        <dbReference type="EMBL" id="RAV33269.1"/>
    </source>
</evidence>
<proteinExistence type="predicted"/>
<feature type="transmembrane region" description="Helical" evidence="1">
    <location>
        <begin position="65"/>
        <end position="87"/>
    </location>
</feature>
<dbReference type="Pfam" id="PF12028">
    <property type="entry name" value="DUF3515"/>
    <property type="match status" value="2"/>
</dbReference>
<dbReference type="OrthoDB" id="4422435at2"/>
<protein>
    <submittedName>
        <fullName evidence="2">DUF3515 domain-containing protein</fullName>
    </submittedName>
</protein>
<sequence length="375" mass="38979">MAAMVPASPAWPTVTADRRSRRLPAGLRISTLLIRLGTMTFSGAGGSSNNHSAHPQVPAGSQRTLRTAIIAALVIAVLFVGGVILGARMLVTKQVYSPVSVSPVDAPEASSPTCSDVVGALTPRAGRFTKVPVQQPEPPGVGAYRSAQGTELTVRCGVYPPNQYTVLSQPQESGGTKWLELKDAVDATGLRTWYAVSSSPVVAVTSTADRQSVIEALTPIGETVKQHHGSAPAPTPKPYPLSTVALDPAHSTAGPACNRFTAKLPRSIANHDLGNLPGTHPPSLSHTYLPHGDALGTGPIVIRCGVAVPPSYAPGATLTQVNSVPWFKDTADGQDIWYALGRERVVAVSAPPQFAGDAVNEASAAIEQTLPARGQ</sequence>
<dbReference type="AlphaFoldDB" id="A0A364V9F7"/>
<keyword evidence="1" id="KW-0812">Transmembrane</keyword>
<reference evidence="2 3" key="1">
    <citation type="journal article" date="2018" name="Syst. Appl. Microbiol.">
        <title>Corynebacterium heidelbergense sp. nov., isolated from the preen glands of Egyptian geese (Alopochen aegyptiacus).</title>
        <authorList>
            <person name="Braun M.S."/>
            <person name="Wang E."/>
            <person name="Zimmermann S."/>
            <person name="Wink M."/>
        </authorList>
    </citation>
    <scope>NUCLEOTIDE SEQUENCE [LARGE SCALE GENOMIC DNA]</scope>
    <source>
        <strain evidence="2 3">DSM 104638</strain>
    </source>
</reference>
<keyword evidence="1" id="KW-0472">Membrane</keyword>
<evidence type="ECO:0000313" key="3">
    <source>
        <dbReference type="Proteomes" id="UP000251047"/>
    </source>
</evidence>
<dbReference type="InterPro" id="IPR021903">
    <property type="entry name" value="DUF3515"/>
</dbReference>
<comment type="caution">
    <text evidence="2">The sequence shown here is derived from an EMBL/GenBank/DDBJ whole genome shotgun (WGS) entry which is preliminary data.</text>
</comment>
<evidence type="ECO:0000256" key="1">
    <source>
        <dbReference type="SAM" id="Phobius"/>
    </source>
</evidence>
<name>A0A364V9F7_9CORY</name>
<accession>A0A364V9F7</accession>